<keyword evidence="3" id="KW-1185">Reference proteome</keyword>
<evidence type="ECO:0000256" key="1">
    <source>
        <dbReference type="SAM" id="SignalP"/>
    </source>
</evidence>
<proteinExistence type="predicted"/>
<organism evidence="2 3">
    <name type="scientific">Hypsibius exemplaris</name>
    <name type="common">Freshwater tardigrade</name>
    <dbReference type="NCBI Taxonomy" id="2072580"/>
    <lineage>
        <taxon>Eukaryota</taxon>
        <taxon>Metazoa</taxon>
        <taxon>Ecdysozoa</taxon>
        <taxon>Tardigrada</taxon>
        <taxon>Eutardigrada</taxon>
        <taxon>Parachela</taxon>
        <taxon>Hypsibioidea</taxon>
        <taxon>Hypsibiidae</taxon>
        <taxon>Hypsibius</taxon>
    </lineage>
</organism>
<accession>A0A1W0W903</accession>
<comment type="caution">
    <text evidence="2">The sequence shown here is derived from an EMBL/GenBank/DDBJ whole genome shotgun (WGS) entry which is preliminary data.</text>
</comment>
<sequence length="197" mass="21444">MTSGFALGYLCLIGATLSVHTQAQTAPPPPPSSAEDNGSGGSPVVIFSKRCTTNLECNWGFECKAFDRVLTPGKGPVKVQNCAECRPSCRSDAECKQPTNPDGSDATLADPGDRLKCFHGCCKPKKQEREIMRMPILRGAPEGHLRRLPVNMPNLAESQALFYAMNHTVIQPGDDDVRACVRIGGLMKFRFIRHLEA</sequence>
<keyword evidence="1" id="KW-0732">Signal</keyword>
<dbReference type="Proteomes" id="UP000192578">
    <property type="component" value="Unassembled WGS sequence"/>
</dbReference>
<protein>
    <recommendedName>
        <fullName evidence="4">Apple domain-containing protein</fullName>
    </recommendedName>
</protein>
<gene>
    <name evidence="2" type="ORF">BV898_14007</name>
</gene>
<evidence type="ECO:0008006" key="4">
    <source>
        <dbReference type="Google" id="ProtNLM"/>
    </source>
</evidence>
<feature type="signal peptide" evidence="1">
    <location>
        <begin position="1"/>
        <end position="23"/>
    </location>
</feature>
<name>A0A1W0W903_HYPEX</name>
<feature type="chain" id="PRO_5013071403" description="Apple domain-containing protein" evidence="1">
    <location>
        <begin position="24"/>
        <end position="197"/>
    </location>
</feature>
<dbReference type="EMBL" id="MTYJ01000164">
    <property type="protein sequence ID" value="OQV11663.1"/>
    <property type="molecule type" value="Genomic_DNA"/>
</dbReference>
<evidence type="ECO:0000313" key="3">
    <source>
        <dbReference type="Proteomes" id="UP000192578"/>
    </source>
</evidence>
<dbReference type="AlphaFoldDB" id="A0A1W0W903"/>
<evidence type="ECO:0000313" key="2">
    <source>
        <dbReference type="EMBL" id="OQV11663.1"/>
    </source>
</evidence>
<reference evidence="3" key="1">
    <citation type="submission" date="2017-01" db="EMBL/GenBank/DDBJ databases">
        <title>Comparative genomics of anhydrobiosis in the tardigrade Hypsibius dujardini.</title>
        <authorList>
            <person name="Yoshida Y."/>
            <person name="Koutsovoulos G."/>
            <person name="Laetsch D."/>
            <person name="Stevens L."/>
            <person name="Kumar S."/>
            <person name="Horikawa D."/>
            <person name="Ishino K."/>
            <person name="Komine S."/>
            <person name="Tomita M."/>
            <person name="Blaxter M."/>
            <person name="Arakawa K."/>
        </authorList>
    </citation>
    <scope>NUCLEOTIDE SEQUENCE [LARGE SCALE GENOMIC DNA]</scope>
    <source>
        <strain evidence="3">Z151</strain>
    </source>
</reference>